<keyword evidence="1" id="KW-0963">Cytoplasm</keyword>
<dbReference type="GO" id="GO:0005524">
    <property type="term" value="F:ATP binding"/>
    <property type="evidence" value="ECO:0007669"/>
    <property type="project" value="UniProtKB-KW"/>
</dbReference>
<dbReference type="SUPFAM" id="SSF55060">
    <property type="entry name" value="GHMP Kinase, C-terminal domain"/>
    <property type="match status" value="1"/>
</dbReference>
<dbReference type="STRING" id="1618443.UV73_C0004G0021"/>
<keyword evidence="8" id="KW-0443">Lipid metabolism</keyword>
<reference evidence="12 13" key="1">
    <citation type="journal article" date="2015" name="Nature">
        <title>rRNA introns, odd ribosomes, and small enigmatic genomes across a large radiation of phyla.</title>
        <authorList>
            <person name="Brown C.T."/>
            <person name="Hug L.A."/>
            <person name="Thomas B.C."/>
            <person name="Sharon I."/>
            <person name="Castelle C.J."/>
            <person name="Singh A."/>
            <person name="Wilkins M.J."/>
            <person name="Williams K.H."/>
            <person name="Banfield J.F."/>
        </authorList>
    </citation>
    <scope>NUCLEOTIDE SEQUENCE [LARGE SCALE GENOMIC DNA]</scope>
</reference>
<evidence type="ECO:0000256" key="9">
    <source>
        <dbReference type="ARBA" id="ARBA00029438"/>
    </source>
</evidence>
<comment type="caution">
    <text evidence="12">The sequence shown here is derived from an EMBL/GenBank/DDBJ whole genome shotgun (WGS) entry which is preliminary data.</text>
</comment>
<name>A0A0G1DJN8_9BACT</name>
<evidence type="ECO:0000256" key="2">
    <source>
        <dbReference type="ARBA" id="ARBA00022516"/>
    </source>
</evidence>
<feature type="domain" description="GHMP kinase N-terminal" evidence="10">
    <location>
        <begin position="65"/>
        <end position="150"/>
    </location>
</feature>
<dbReference type="PANTHER" id="PTHR43290">
    <property type="entry name" value="MEVALONATE KINASE"/>
    <property type="match status" value="1"/>
</dbReference>
<dbReference type="EMBL" id="LCFP01000004">
    <property type="protein sequence ID" value="KKS97879.1"/>
    <property type="molecule type" value="Genomic_DNA"/>
</dbReference>
<dbReference type="EC" id="2.7.1.36" evidence="12"/>
<dbReference type="InterPro" id="IPR006204">
    <property type="entry name" value="GHMP_kinase_N_dom"/>
</dbReference>
<evidence type="ECO:0000259" key="10">
    <source>
        <dbReference type="Pfam" id="PF00288"/>
    </source>
</evidence>
<feature type="domain" description="GHMP kinase C-terminal" evidence="11">
    <location>
        <begin position="218"/>
        <end position="289"/>
    </location>
</feature>
<evidence type="ECO:0000256" key="4">
    <source>
        <dbReference type="ARBA" id="ARBA00022741"/>
    </source>
</evidence>
<evidence type="ECO:0000313" key="13">
    <source>
        <dbReference type="Proteomes" id="UP000034894"/>
    </source>
</evidence>
<evidence type="ECO:0000256" key="3">
    <source>
        <dbReference type="ARBA" id="ARBA00022679"/>
    </source>
</evidence>
<comment type="pathway">
    <text evidence="9">Isoprenoid biosynthesis; isopentenyl diphosphate biosynthesis via mevalonate pathway; isopentenyl diphosphate from (R)-mevalonate: step 1/3.</text>
</comment>
<evidence type="ECO:0000256" key="6">
    <source>
        <dbReference type="ARBA" id="ARBA00022840"/>
    </source>
</evidence>
<dbReference type="Pfam" id="PF08544">
    <property type="entry name" value="GHMP_kinases_C"/>
    <property type="match status" value="1"/>
</dbReference>
<dbReference type="PANTHER" id="PTHR43290:SF2">
    <property type="entry name" value="MEVALONATE KINASE"/>
    <property type="match status" value="1"/>
</dbReference>
<dbReference type="InterPro" id="IPR014721">
    <property type="entry name" value="Ribsml_uS5_D2-typ_fold_subgr"/>
</dbReference>
<dbReference type="NCBIfam" id="TIGR00549">
    <property type="entry name" value="mevalon_kin"/>
    <property type="match status" value="1"/>
</dbReference>
<dbReference type="InterPro" id="IPR020568">
    <property type="entry name" value="Ribosomal_Su5_D2-typ_SF"/>
</dbReference>
<dbReference type="Proteomes" id="UP000034894">
    <property type="component" value="Unassembled WGS sequence"/>
</dbReference>
<keyword evidence="3 12" id="KW-0808">Transferase</keyword>
<evidence type="ECO:0000259" key="11">
    <source>
        <dbReference type="Pfam" id="PF08544"/>
    </source>
</evidence>
<keyword evidence="6" id="KW-0067">ATP-binding</keyword>
<evidence type="ECO:0000256" key="1">
    <source>
        <dbReference type="ARBA" id="ARBA00022490"/>
    </source>
</evidence>
<dbReference type="PRINTS" id="PR00960">
    <property type="entry name" value="LMBPPROTEIN"/>
</dbReference>
<dbReference type="InterPro" id="IPR006205">
    <property type="entry name" value="Mev_gal_kin"/>
</dbReference>
<dbReference type="UniPathway" id="UPA00057">
    <property type="reaction ID" value="UER00098"/>
</dbReference>
<sequence>MLLGEHAAVYGYPCLAAAIDTKFVVTVKLRKDIKIVIRSDLFKEIIIDGISEINSSMLIKQSAYLASAIKTITPLLPVKSGFNLDIKSTFSANYGLGSSAAATAASISALARLYQLHLTKGELFDMSFESIKSVDGLASGFDLAAVINGGIIYYKKGSLTEKLTARPELVICYSGRKADTTAMIRQVSLKMKKDRKAVIKIFQKISQLVINARQSLMMNDLPEAGKLMNLNQDFLEDLGVSTPKLNKLIGSARKAGAYGAKISGAGGGDCLIALVDKQNREAVKKALFSAGGEIIPAKITLEGVKETIL</sequence>
<evidence type="ECO:0000313" key="12">
    <source>
        <dbReference type="EMBL" id="KKS97879.1"/>
    </source>
</evidence>
<keyword evidence="7" id="KW-0460">Magnesium</keyword>
<dbReference type="InterPro" id="IPR001174">
    <property type="entry name" value="HddA/FKP"/>
</dbReference>
<accession>A0A0G1DJN8</accession>
<dbReference type="InterPro" id="IPR013750">
    <property type="entry name" value="GHMP_kinase_C_dom"/>
</dbReference>
<proteinExistence type="predicted"/>
<dbReference type="SUPFAM" id="SSF54211">
    <property type="entry name" value="Ribosomal protein S5 domain 2-like"/>
    <property type="match status" value="1"/>
</dbReference>
<dbReference type="Gene3D" id="3.30.70.890">
    <property type="entry name" value="GHMP kinase, C-terminal domain"/>
    <property type="match status" value="1"/>
</dbReference>
<evidence type="ECO:0000256" key="5">
    <source>
        <dbReference type="ARBA" id="ARBA00022777"/>
    </source>
</evidence>
<evidence type="ECO:0000256" key="7">
    <source>
        <dbReference type="ARBA" id="ARBA00022842"/>
    </source>
</evidence>
<dbReference type="Pfam" id="PF00288">
    <property type="entry name" value="GHMP_kinases_N"/>
    <property type="match status" value="1"/>
</dbReference>
<keyword evidence="2" id="KW-0444">Lipid biosynthesis</keyword>
<keyword evidence="4" id="KW-0547">Nucleotide-binding</keyword>
<dbReference type="GO" id="GO:0005829">
    <property type="term" value="C:cytosol"/>
    <property type="evidence" value="ECO:0007669"/>
    <property type="project" value="TreeGrafter"/>
</dbReference>
<dbReference type="InterPro" id="IPR036554">
    <property type="entry name" value="GHMP_kinase_C_sf"/>
</dbReference>
<protein>
    <submittedName>
        <fullName evidence="12">Mevalonate kinase, mevalonate kinase</fullName>
        <ecNumber evidence="12">2.7.1.36</ecNumber>
    </submittedName>
</protein>
<evidence type="ECO:0000256" key="8">
    <source>
        <dbReference type="ARBA" id="ARBA00023098"/>
    </source>
</evidence>
<dbReference type="AlphaFoldDB" id="A0A0G1DJN8"/>
<gene>
    <name evidence="12" type="ORF">UV73_C0004G0021</name>
</gene>
<organism evidence="12 13">
    <name type="scientific">Candidatus Gottesmanbacteria bacterium GW2011_GWA2_43_14</name>
    <dbReference type="NCBI Taxonomy" id="1618443"/>
    <lineage>
        <taxon>Bacteria</taxon>
        <taxon>Candidatus Gottesmaniibacteriota</taxon>
    </lineage>
</organism>
<dbReference type="GO" id="GO:0019287">
    <property type="term" value="P:isopentenyl diphosphate biosynthetic process, mevalonate pathway"/>
    <property type="evidence" value="ECO:0007669"/>
    <property type="project" value="UniProtKB-UniPathway"/>
</dbReference>
<dbReference type="Gene3D" id="3.30.230.10">
    <property type="match status" value="1"/>
</dbReference>
<keyword evidence="5 12" id="KW-0418">Kinase</keyword>
<dbReference type="GO" id="GO:0004496">
    <property type="term" value="F:mevalonate kinase activity"/>
    <property type="evidence" value="ECO:0007669"/>
    <property type="project" value="UniProtKB-EC"/>
</dbReference>